<dbReference type="PANTHER" id="PTHR39583">
    <property type="entry name" value="TYPE II SECRETION SYSTEM PROTEIN J-RELATED"/>
    <property type="match status" value="1"/>
</dbReference>
<dbReference type="NCBIfam" id="TIGR02532">
    <property type="entry name" value="IV_pilin_GFxxxE"/>
    <property type="match status" value="1"/>
</dbReference>
<keyword evidence="3" id="KW-0488">Methylation</keyword>
<evidence type="ECO:0000256" key="6">
    <source>
        <dbReference type="ARBA" id="ARBA00022989"/>
    </source>
</evidence>
<sequence length="197" mass="22397">MLNHVRRVAAVGFTLPEMMLAMAVGSMVMLSVAQILPLLRARIQDNANQLRLEQMFNQAMFGIEKDIRRAGFCNGRCQGRALTLQLDGDGQVSCLSLAYDVNRNGRWENHSEQEPEFFSYRLREKVLEVQTGGPNCQGNRWEKLLDPAEVVITQFRVLPLSSGVLPRYRLVLEGYWVGRPGKQWRAQSLVVGRNHAR</sequence>
<evidence type="ECO:0000256" key="3">
    <source>
        <dbReference type="ARBA" id="ARBA00022481"/>
    </source>
</evidence>
<dbReference type="NCBIfam" id="NF007848">
    <property type="entry name" value="PRK10557.1"/>
    <property type="match status" value="1"/>
</dbReference>
<evidence type="ECO:0000256" key="2">
    <source>
        <dbReference type="ARBA" id="ARBA00022448"/>
    </source>
</evidence>
<dbReference type="Proteomes" id="UP001219630">
    <property type="component" value="Chromosome"/>
</dbReference>
<evidence type="ECO:0000256" key="1">
    <source>
        <dbReference type="ARBA" id="ARBA00004167"/>
    </source>
</evidence>
<keyword evidence="6" id="KW-1133">Transmembrane helix</keyword>
<dbReference type="PANTHER" id="PTHR39583:SF3">
    <property type="entry name" value="PREPILIN PEPTIDASE-DEPENDENT PROTEIN B"/>
    <property type="match status" value="1"/>
</dbReference>
<accession>A0ABY8G5J5</accession>
<evidence type="ECO:0000256" key="4">
    <source>
        <dbReference type="ARBA" id="ARBA00022692"/>
    </source>
</evidence>
<name>A0ABY8G5J5_9GAMM</name>
<dbReference type="PIRSF" id="PIRSF004525">
    <property type="entry name" value="Pilin_peptidase-dep_B_prd"/>
    <property type="match status" value="1"/>
</dbReference>
<keyword evidence="2" id="KW-0813">Transport</keyword>
<dbReference type="InterPro" id="IPR016419">
    <property type="entry name" value="Prepilin_Pept-dep_B_prd"/>
</dbReference>
<dbReference type="RefSeq" id="WP_125258590.1">
    <property type="nucleotide sequence ID" value="NZ_CP114280.1"/>
</dbReference>
<keyword evidence="7" id="KW-0472">Membrane</keyword>
<organism evidence="8 9">
    <name type="scientific">Dickeya lacustris</name>
    <dbReference type="NCBI Taxonomy" id="2259638"/>
    <lineage>
        <taxon>Bacteria</taxon>
        <taxon>Pseudomonadati</taxon>
        <taxon>Pseudomonadota</taxon>
        <taxon>Gammaproteobacteria</taxon>
        <taxon>Enterobacterales</taxon>
        <taxon>Pectobacteriaceae</taxon>
        <taxon>Dickeya</taxon>
    </lineage>
</organism>
<evidence type="ECO:0000313" key="8">
    <source>
        <dbReference type="EMBL" id="WFN55221.1"/>
    </source>
</evidence>
<keyword evidence="9" id="KW-1185">Reference proteome</keyword>
<reference evidence="8 9" key="1">
    <citation type="submission" date="2022-12" db="EMBL/GenBank/DDBJ databases">
        <title>Complete genome sequencing of Dickeya lacustris type strain LMG30899.</title>
        <authorList>
            <person name="Dobhal S."/>
            <person name="Arizala D."/>
            <person name="Arif M."/>
        </authorList>
    </citation>
    <scope>NUCLEOTIDE SEQUENCE [LARGE SCALE GENOMIC DNA]</scope>
    <source>
        <strain evidence="8 9">LMG30899</strain>
    </source>
</reference>
<comment type="subcellular location">
    <subcellularLocation>
        <location evidence="1">Membrane</location>
        <topology evidence="1">Single-pass membrane protein</topology>
    </subcellularLocation>
</comment>
<evidence type="ECO:0000256" key="7">
    <source>
        <dbReference type="ARBA" id="ARBA00023136"/>
    </source>
</evidence>
<dbReference type="InterPro" id="IPR051621">
    <property type="entry name" value="T2SS_protein_J"/>
</dbReference>
<evidence type="ECO:0000313" key="9">
    <source>
        <dbReference type="Proteomes" id="UP001219630"/>
    </source>
</evidence>
<evidence type="ECO:0000256" key="5">
    <source>
        <dbReference type="ARBA" id="ARBA00022927"/>
    </source>
</evidence>
<keyword evidence="4" id="KW-0812">Transmembrane</keyword>
<keyword evidence="5" id="KW-0653">Protein transport</keyword>
<dbReference type="InterPro" id="IPR012902">
    <property type="entry name" value="N_methyl_site"/>
</dbReference>
<gene>
    <name evidence="8" type="ORF">O1Q98_16615</name>
</gene>
<dbReference type="Pfam" id="PF07963">
    <property type="entry name" value="N_methyl"/>
    <property type="match status" value="1"/>
</dbReference>
<dbReference type="EMBL" id="CP114280">
    <property type="protein sequence ID" value="WFN55221.1"/>
    <property type="molecule type" value="Genomic_DNA"/>
</dbReference>
<protein>
    <submittedName>
        <fullName evidence="8">Prepilin peptidase-dependent protein</fullName>
    </submittedName>
</protein>
<proteinExistence type="predicted"/>